<dbReference type="GO" id="GO:0008104">
    <property type="term" value="P:intracellular protein localization"/>
    <property type="evidence" value="ECO:0007669"/>
    <property type="project" value="TreeGrafter"/>
</dbReference>
<dbReference type="PANTHER" id="PTHR33966">
    <property type="entry name" value="PROTEIN ODR-4 HOMOLOG"/>
    <property type="match status" value="1"/>
</dbReference>
<evidence type="ECO:0000256" key="6">
    <source>
        <dbReference type="SAM" id="Phobius"/>
    </source>
</evidence>
<dbReference type="Proteomes" id="UP001472866">
    <property type="component" value="Chromosome 08"/>
</dbReference>
<accession>A0AAX4PCX4</accession>
<evidence type="ECO:0000313" key="7">
    <source>
        <dbReference type="EMBL" id="WZN63993.1"/>
    </source>
</evidence>
<dbReference type="InterPro" id="IPR029454">
    <property type="entry name" value="ODR-4-like"/>
</dbReference>
<evidence type="ECO:0000256" key="4">
    <source>
        <dbReference type="ARBA" id="ARBA00022989"/>
    </source>
</evidence>
<dbReference type="AlphaFoldDB" id="A0AAX4PCX4"/>
<dbReference type="GO" id="GO:0012505">
    <property type="term" value="C:endomembrane system"/>
    <property type="evidence" value="ECO:0007669"/>
    <property type="project" value="TreeGrafter"/>
</dbReference>
<name>A0AAX4PCX4_9CHLO</name>
<comment type="similarity">
    <text evidence="2">Belongs to the ODR-4 family.</text>
</comment>
<gene>
    <name evidence="7" type="ORF">HKI87_08g55470</name>
</gene>
<dbReference type="Pfam" id="PF14778">
    <property type="entry name" value="ODR4-like"/>
    <property type="match status" value="1"/>
</dbReference>
<evidence type="ECO:0000313" key="8">
    <source>
        <dbReference type="Proteomes" id="UP001472866"/>
    </source>
</evidence>
<evidence type="ECO:0000256" key="3">
    <source>
        <dbReference type="ARBA" id="ARBA00022692"/>
    </source>
</evidence>
<reference evidence="7 8" key="1">
    <citation type="submission" date="2024-03" db="EMBL/GenBank/DDBJ databases">
        <title>Complete genome sequence of the green alga Chloropicon roscoffensis RCC1871.</title>
        <authorList>
            <person name="Lemieux C."/>
            <person name="Pombert J.-F."/>
            <person name="Otis C."/>
            <person name="Turmel M."/>
        </authorList>
    </citation>
    <scope>NUCLEOTIDE SEQUENCE [LARGE SCALE GENOMIC DNA]</scope>
    <source>
        <strain evidence="7 8">RCC1871</strain>
    </source>
</reference>
<keyword evidence="7" id="KW-0675">Receptor</keyword>
<comment type="subcellular location">
    <subcellularLocation>
        <location evidence="1">Membrane</location>
    </subcellularLocation>
</comment>
<dbReference type="PANTHER" id="PTHR33966:SF1">
    <property type="entry name" value="PROTEIN ODR-4 HOMOLOG"/>
    <property type="match status" value="1"/>
</dbReference>
<organism evidence="7 8">
    <name type="scientific">Chloropicon roscoffensis</name>
    <dbReference type="NCBI Taxonomy" id="1461544"/>
    <lineage>
        <taxon>Eukaryota</taxon>
        <taxon>Viridiplantae</taxon>
        <taxon>Chlorophyta</taxon>
        <taxon>Chloropicophyceae</taxon>
        <taxon>Chloropicales</taxon>
        <taxon>Chloropicaceae</taxon>
        <taxon>Chloropicon</taxon>
    </lineage>
</organism>
<feature type="transmembrane region" description="Helical" evidence="6">
    <location>
        <begin position="484"/>
        <end position="504"/>
    </location>
</feature>
<sequence>MKHQVLASEEFLDTKGNALRRDTSLLGQVGVVLGLRIVSDTARKDLVLDLVPTPLQDGFFASAPSSSKTSKLDGVTPKIDKDWACEHAARLEAALPGGVEVLGFYIYLSDKAMRSPQTVMQGTTLLRDLKGSLADCDSFPPVLLHLDATSRKAAAKSCEDGGAALKTVELRFTKIENNLVRVHSVYGLDSSPQVVATTAALKSKSALAKELSRWAERETGRLEGMVLRLGSGNGGGELVDEAAGSSGSVLDAVKACGASDPLDGGSRIGIRNLRFDIFCPAGRRATRGQGRRVQGRVRPVGSVTCVGYVYARDTMAAVAAALRRDVARSLRSRVESYLDDAAESAADERSGDGEGAVHPLAEAERDGCGGLRTPLAACLPSRRLFVKSGGGDHEITFSHYADDDDDDDEGEGASTLRDLLSLEGEMVAFEVGTREATGADLDVSVWHPMAAEPKPKAAAGTGGSCACCGGGGGQVMAAGPAFNVAQVVGAALILALALVIAYTLTGR</sequence>
<keyword evidence="5 6" id="KW-0472">Membrane</keyword>
<evidence type="ECO:0000256" key="5">
    <source>
        <dbReference type="ARBA" id="ARBA00023136"/>
    </source>
</evidence>
<evidence type="ECO:0000256" key="1">
    <source>
        <dbReference type="ARBA" id="ARBA00004370"/>
    </source>
</evidence>
<dbReference type="EMBL" id="CP151508">
    <property type="protein sequence ID" value="WZN63993.1"/>
    <property type="molecule type" value="Genomic_DNA"/>
</dbReference>
<keyword evidence="3 6" id="KW-0812">Transmembrane</keyword>
<keyword evidence="4 6" id="KW-1133">Transmembrane helix</keyword>
<keyword evidence="8" id="KW-1185">Reference proteome</keyword>
<evidence type="ECO:0000256" key="2">
    <source>
        <dbReference type="ARBA" id="ARBA00010131"/>
    </source>
</evidence>
<proteinExistence type="inferred from homology"/>
<protein>
    <submittedName>
        <fullName evidence="7">Olfactory receptor 4-like</fullName>
    </submittedName>
</protein>
<dbReference type="GO" id="GO:0016020">
    <property type="term" value="C:membrane"/>
    <property type="evidence" value="ECO:0007669"/>
    <property type="project" value="UniProtKB-SubCell"/>
</dbReference>